<dbReference type="InterPro" id="IPR044614">
    <property type="entry name" value="STR10"/>
</dbReference>
<dbReference type="InterPro" id="IPR036873">
    <property type="entry name" value="Rhodanese-like_dom_sf"/>
</dbReference>
<dbReference type="Pfam" id="PF00581">
    <property type="entry name" value="Rhodanese"/>
    <property type="match status" value="1"/>
</dbReference>
<dbReference type="Gramene" id="ERN05230">
    <property type="protein sequence ID" value="ERN05230"/>
    <property type="gene ID" value="AMTR_s00007p00076840"/>
</dbReference>
<dbReference type="PANTHER" id="PTHR45510:SF1">
    <property type="entry name" value="RHODANESE-LIKE DOMAIN-CONTAINING PROTEIN 10"/>
    <property type="match status" value="1"/>
</dbReference>
<dbReference type="Proteomes" id="UP000017836">
    <property type="component" value="Unassembled WGS sequence"/>
</dbReference>
<dbReference type="InterPro" id="IPR001763">
    <property type="entry name" value="Rhodanese-like_dom"/>
</dbReference>
<dbReference type="EMBL" id="KI394011">
    <property type="protein sequence ID" value="ERN05230.1"/>
    <property type="molecule type" value="Genomic_DNA"/>
</dbReference>
<proteinExistence type="predicted"/>
<name>W1PDV8_AMBTC</name>
<evidence type="ECO:0000313" key="3">
    <source>
        <dbReference type="EMBL" id="ERN05230.1"/>
    </source>
</evidence>
<organism evidence="3 4">
    <name type="scientific">Amborella trichopoda</name>
    <dbReference type="NCBI Taxonomy" id="13333"/>
    <lineage>
        <taxon>Eukaryota</taxon>
        <taxon>Viridiplantae</taxon>
        <taxon>Streptophyta</taxon>
        <taxon>Embryophyta</taxon>
        <taxon>Tracheophyta</taxon>
        <taxon>Spermatophyta</taxon>
        <taxon>Magnoliopsida</taxon>
        <taxon>Amborellales</taxon>
        <taxon>Amborellaceae</taxon>
        <taxon>Amborella</taxon>
    </lineage>
</organism>
<accession>W1PDV8</accession>
<dbReference type="HOGENOM" id="CLU_1344872_0_0_1"/>
<dbReference type="PROSITE" id="PS50206">
    <property type="entry name" value="RHODANESE_3"/>
    <property type="match status" value="1"/>
</dbReference>
<dbReference type="SUPFAM" id="SSF52821">
    <property type="entry name" value="Rhodanese/Cell cycle control phosphatase"/>
    <property type="match status" value="1"/>
</dbReference>
<dbReference type="Gene3D" id="3.40.250.10">
    <property type="entry name" value="Rhodanese-like domain"/>
    <property type="match status" value="1"/>
</dbReference>
<dbReference type="AlphaFoldDB" id="W1PDV8"/>
<dbReference type="CDD" id="cd00158">
    <property type="entry name" value="RHOD"/>
    <property type="match status" value="1"/>
</dbReference>
<feature type="domain" description="Rhodanese" evidence="2">
    <location>
        <begin position="57"/>
        <end position="146"/>
    </location>
</feature>
<keyword evidence="4" id="KW-1185">Reference proteome</keyword>
<reference evidence="4" key="1">
    <citation type="journal article" date="2013" name="Science">
        <title>The Amborella genome and the evolution of flowering plants.</title>
        <authorList>
            <consortium name="Amborella Genome Project"/>
        </authorList>
    </citation>
    <scope>NUCLEOTIDE SEQUENCE [LARGE SCALE GENOMIC DNA]</scope>
</reference>
<keyword evidence="1" id="KW-1133">Transmembrane helix</keyword>
<dbReference type="eggNOG" id="ENOG502QPY7">
    <property type="taxonomic scope" value="Eukaryota"/>
</dbReference>
<feature type="transmembrane region" description="Helical" evidence="1">
    <location>
        <begin position="144"/>
        <end position="163"/>
    </location>
</feature>
<evidence type="ECO:0000313" key="4">
    <source>
        <dbReference type="Proteomes" id="UP000017836"/>
    </source>
</evidence>
<protein>
    <recommendedName>
        <fullName evidence="2">Rhodanese domain-containing protein</fullName>
    </recommendedName>
</protein>
<evidence type="ECO:0000259" key="2">
    <source>
        <dbReference type="PROSITE" id="PS50206"/>
    </source>
</evidence>
<evidence type="ECO:0000256" key="1">
    <source>
        <dbReference type="SAM" id="Phobius"/>
    </source>
</evidence>
<dbReference type="PANTHER" id="PTHR45510">
    <property type="entry name" value="RHODANESE-LIKE DOMAIN-CONTAINING PROTEIN 10"/>
    <property type="match status" value="1"/>
</dbReference>
<sequence length="204" mass="23143">MAIPLPKPFTPNNYTILSLTKHSPKLTTTFAFSSGRKLIESGSVQQITAKDASSLIENEGFQLLDIRPEWEREKAFVRGSLHVPLFVKEEDSGPITLLKKWVHFGYIGLWTGQLLTTINEKFLREVEELVPDKEEKLIVACGEGLRLSFSLFSVFLLFIYLFLARPGPDKVRAEPSTSYEDKDRAKPWPGPAYCLPYRPIASLR</sequence>
<keyword evidence="1" id="KW-0472">Membrane</keyword>
<gene>
    <name evidence="3" type="ORF">AMTR_s00007p00076840</name>
</gene>
<keyword evidence="1" id="KW-0812">Transmembrane</keyword>